<dbReference type="InterPro" id="IPR048851">
    <property type="entry name" value="PaaA2_dom"/>
</dbReference>
<dbReference type="AlphaFoldDB" id="A0A7W6S1N8"/>
<evidence type="ECO:0000313" key="3">
    <source>
        <dbReference type="EMBL" id="MBB4287253.1"/>
    </source>
</evidence>
<dbReference type="Proteomes" id="UP000555728">
    <property type="component" value="Unassembled WGS sequence"/>
</dbReference>
<evidence type="ECO:0000256" key="1">
    <source>
        <dbReference type="SAM" id="MobiDB-lite"/>
    </source>
</evidence>
<feature type="compositionally biased region" description="Basic and acidic residues" evidence="1">
    <location>
        <begin position="79"/>
        <end position="98"/>
    </location>
</feature>
<feature type="domain" description="Stability determinant" evidence="2">
    <location>
        <begin position="103"/>
        <end position="132"/>
    </location>
</feature>
<comment type="caution">
    <text evidence="3">The sequence shown here is derived from an EMBL/GenBank/DDBJ whole genome shotgun (WGS) entry which is preliminary data.</text>
</comment>
<keyword evidence="4" id="KW-1185">Reference proteome</keyword>
<organism evidence="3 4">
    <name type="scientific">Roseospira goensis</name>
    <dbReference type="NCBI Taxonomy" id="391922"/>
    <lineage>
        <taxon>Bacteria</taxon>
        <taxon>Pseudomonadati</taxon>
        <taxon>Pseudomonadota</taxon>
        <taxon>Alphaproteobacteria</taxon>
        <taxon>Rhodospirillales</taxon>
        <taxon>Rhodospirillaceae</taxon>
        <taxon>Roseospira</taxon>
    </lineage>
</organism>
<accession>A0A7W6S1N8</accession>
<reference evidence="3 4" key="1">
    <citation type="submission" date="2020-08" db="EMBL/GenBank/DDBJ databases">
        <title>Genome sequencing of Purple Non-Sulfur Bacteria from various extreme environments.</title>
        <authorList>
            <person name="Mayer M."/>
        </authorList>
    </citation>
    <scope>NUCLEOTIDE SEQUENCE [LARGE SCALE GENOMIC DNA]</scope>
    <source>
        <strain evidence="3 4">JA135</strain>
    </source>
</reference>
<gene>
    <name evidence="3" type="ORF">GGD88_002998</name>
</gene>
<proteinExistence type="predicted"/>
<feature type="region of interest" description="Disordered" evidence="1">
    <location>
        <begin position="79"/>
        <end position="99"/>
    </location>
</feature>
<dbReference type="RefSeq" id="WP_184436817.1">
    <property type="nucleotide sequence ID" value="NZ_JACIGI010000031.1"/>
</dbReference>
<feature type="region of interest" description="Disordered" evidence="1">
    <location>
        <begin position="136"/>
        <end position="156"/>
    </location>
</feature>
<dbReference type="Pfam" id="PF21217">
    <property type="entry name" value="PaaA2"/>
    <property type="match status" value="1"/>
</dbReference>
<evidence type="ECO:0000259" key="2">
    <source>
        <dbReference type="Pfam" id="PF21217"/>
    </source>
</evidence>
<evidence type="ECO:0000313" key="4">
    <source>
        <dbReference type="Proteomes" id="UP000555728"/>
    </source>
</evidence>
<protein>
    <recommendedName>
        <fullName evidence="2">Stability determinant domain-containing protein</fullName>
    </recommendedName>
</protein>
<sequence>MHGMTLEQLRTSVQAGGVRDVTLRGEGGSFLVEIATGTDAAVLVKARSTEPRRFRTPTSAMMVLRGVGIDEARLDARDWDPTRKDRSRARDSRAEAMRRAHRAAAHADWLAGEIAASIDDPRPNIPHDVVMADLEADLAALPDGPDDRSGDGGPDP</sequence>
<dbReference type="EMBL" id="JACIGI010000031">
    <property type="protein sequence ID" value="MBB4287253.1"/>
    <property type="molecule type" value="Genomic_DNA"/>
</dbReference>
<name>A0A7W6S1N8_9PROT</name>
<dbReference type="Gene3D" id="6.20.450.20">
    <property type="match status" value="1"/>
</dbReference>